<dbReference type="PANTHER" id="PTHR37291">
    <property type="entry name" value="5-METHYLCYTOSINE-SPECIFIC RESTRICTION ENZYME B"/>
    <property type="match status" value="1"/>
</dbReference>
<dbReference type="SUPFAM" id="SSF52540">
    <property type="entry name" value="P-loop containing nucleoside triphosphate hydrolases"/>
    <property type="match status" value="1"/>
</dbReference>
<sequence length="663" mass="77310">MQWLVEAMTDYMTDERQTHVNNMIALHEEFLKQFPYDKVEQMAVIDYALGWQVQSSFCWWLEYNTNGLGSIKGGAATKHVIYYKRKEQQWSYPAQFSSVDLAWQQLRTHIINWIDIVKQGGSELPTTHLLHNKISRVKIAYLYVKEGLMPIYKAEHLLLFLTKCQVETTETDALRLNRLLYDTIYQHEKMRPFHPIAVMNYLYERFMKNDTVVKISPGANAISWERCFINDEICIGWNELGDLTQYETFEELRHAIEAQGYYTNASTITKKANEIWDFYNLEAGDIIVANKGISQLIGVGIVSERGYQYQPNYPDYQHTVGVHWTQDYSKEHYSIPVQKRWRTMTIEKFPRVELKRWMEQQPSKQVFDSEMMASIEAGLQRKGQCILMGPPGTGKTFQAQQFLKWKQQYMDVVYEFVTFHPSYQYEDFIEGYKPVATDNGLVNFQLDEGVFKRFIKQAHQQPNTLFILVIDELNRGNVPKIFGELLTIIEKDKRDFSIRLAQSKESFSIPKNVWLIATMNNADRSVKGLDAAFKRRFALIECMPDYALLDVTIDGLTMTLTQIVQRMNGELMRLQGRDLQIGHAYFIEDQQVITTIAQLKAIFEYDIIPLLQDYCFEQYDVLAQIIGESFVDLTIQDINRGIFNSSNMAFIDAIETHFAGQNK</sequence>
<accession>A0A917G6B6</accession>
<dbReference type="SMART" id="SM00382">
    <property type="entry name" value="AAA"/>
    <property type="match status" value="1"/>
</dbReference>
<dbReference type="InterPro" id="IPR027417">
    <property type="entry name" value="P-loop_NTPase"/>
</dbReference>
<reference evidence="2" key="2">
    <citation type="submission" date="2020-09" db="EMBL/GenBank/DDBJ databases">
        <authorList>
            <person name="Sun Q."/>
            <person name="Zhou Y."/>
        </authorList>
    </citation>
    <scope>NUCLEOTIDE SEQUENCE</scope>
    <source>
        <strain evidence="2">CGMCC 1.15760</strain>
    </source>
</reference>
<dbReference type="EMBL" id="BMJT01000005">
    <property type="protein sequence ID" value="GGG24058.1"/>
    <property type="molecule type" value="Genomic_DNA"/>
</dbReference>
<organism evidence="2 3">
    <name type="scientific">Lysinibacillus alkalisoli</name>
    <dbReference type="NCBI Taxonomy" id="1911548"/>
    <lineage>
        <taxon>Bacteria</taxon>
        <taxon>Bacillati</taxon>
        <taxon>Bacillota</taxon>
        <taxon>Bacilli</taxon>
        <taxon>Bacillales</taxon>
        <taxon>Bacillaceae</taxon>
        <taxon>Lysinibacillus</taxon>
    </lineage>
</organism>
<dbReference type="GO" id="GO:0005524">
    <property type="term" value="F:ATP binding"/>
    <property type="evidence" value="ECO:0007669"/>
    <property type="project" value="InterPro"/>
</dbReference>
<keyword evidence="3" id="KW-1185">Reference proteome</keyword>
<dbReference type="RefSeq" id="WP_188614727.1">
    <property type="nucleotide sequence ID" value="NZ_BMJT01000005.1"/>
</dbReference>
<dbReference type="InterPro" id="IPR011704">
    <property type="entry name" value="ATPase_dyneun-rel_AAA"/>
</dbReference>
<protein>
    <recommendedName>
        <fullName evidence="1">AAA+ ATPase domain-containing protein</fullName>
    </recommendedName>
</protein>
<dbReference type="InterPro" id="IPR052934">
    <property type="entry name" value="Methyl-DNA_Rec/Restrict_Enz"/>
</dbReference>
<name>A0A917G6B6_9BACI</name>
<comment type="caution">
    <text evidence="2">The sequence shown here is derived from an EMBL/GenBank/DDBJ whole genome shotgun (WGS) entry which is preliminary data.</text>
</comment>
<dbReference type="Pfam" id="PF07728">
    <property type="entry name" value="AAA_5"/>
    <property type="match status" value="1"/>
</dbReference>
<dbReference type="PANTHER" id="PTHR37291:SF1">
    <property type="entry name" value="TYPE IV METHYL-DIRECTED RESTRICTION ENZYME ECOKMCRB SUBUNIT"/>
    <property type="match status" value="1"/>
</dbReference>
<feature type="domain" description="AAA+ ATPase" evidence="1">
    <location>
        <begin position="381"/>
        <end position="547"/>
    </location>
</feature>
<dbReference type="Proteomes" id="UP000616608">
    <property type="component" value="Unassembled WGS sequence"/>
</dbReference>
<gene>
    <name evidence="2" type="ORF">GCM10007425_18140</name>
</gene>
<dbReference type="AlphaFoldDB" id="A0A917G6B6"/>
<dbReference type="InterPro" id="IPR003593">
    <property type="entry name" value="AAA+_ATPase"/>
</dbReference>
<evidence type="ECO:0000313" key="2">
    <source>
        <dbReference type="EMBL" id="GGG24058.1"/>
    </source>
</evidence>
<dbReference type="GO" id="GO:0016887">
    <property type="term" value="F:ATP hydrolysis activity"/>
    <property type="evidence" value="ECO:0007669"/>
    <property type="project" value="InterPro"/>
</dbReference>
<evidence type="ECO:0000313" key="3">
    <source>
        <dbReference type="Proteomes" id="UP000616608"/>
    </source>
</evidence>
<reference evidence="2" key="1">
    <citation type="journal article" date="2014" name="Int. J. Syst. Evol. Microbiol.">
        <title>Complete genome sequence of Corynebacterium casei LMG S-19264T (=DSM 44701T), isolated from a smear-ripened cheese.</title>
        <authorList>
            <consortium name="US DOE Joint Genome Institute (JGI-PGF)"/>
            <person name="Walter F."/>
            <person name="Albersmeier A."/>
            <person name="Kalinowski J."/>
            <person name="Ruckert C."/>
        </authorList>
    </citation>
    <scope>NUCLEOTIDE SEQUENCE</scope>
    <source>
        <strain evidence="2">CGMCC 1.15760</strain>
    </source>
</reference>
<proteinExistence type="predicted"/>
<evidence type="ECO:0000259" key="1">
    <source>
        <dbReference type="SMART" id="SM00382"/>
    </source>
</evidence>
<dbReference type="Gene3D" id="3.40.50.300">
    <property type="entry name" value="P-loop containing nucleotide triphosphate hydrolases"/>
    <property type="match status" value="1"/>
</dbReference>